<dbReference type="EMBL" id="MT144110">
    <property type="protein sequence ID" value="QJA48945.1"/>
    <property type="molecule type" value="Genomic_DNA"/>
</dbReference>
<organism evidence="1">
    <name type="scientific">viral metagenome</name>
    <dbReference type="NCBI Taxonomy" id="1070528"/>
    <lineage>
        <taxon>unclassified sequences</taxon>
        <taxon>metagenomes</taxon>
        <taxon>organismal metagenomes</taxon>
    </lineage>
</organism>
<dbReference type="AlphaFoldDB" id="A0A6H1ZNU0"/>
<accession>A0A6H1ZNU0</accession>
<reference evidence="1" key="1">
    <citation type="submission" date="2020-03" db="EMBL/GenBank/DDBJ databases">
        <title>The deep terrestrial virosphere.</title>
        <authorList>
            <person name="Holmfeldt K."/>
            <person name="Nilsson E."/>
            <person name="Simone D."/>
            <person name="Lopez-Fernandez M."/>
            <person name="Wu X."/>
            <person name="de Brujin I."/>
            <person name="Lundin D."/>
            <person name="Andersson A."/>
            <person name="Bertilsson S."/>
            <person name="Dopson M."/>
        </authorList>
    </citation>
    <scope>NUCLEOTIDE SEQUENCE</scope>
    <source>
        <strain evidence="1">TM448A01197</strain>
    </source>
</reference>
<evidence type="ECO:0000313" key="1">
    <source>
        <dbReference type="EMBL" id="QJA48945.1"/>
    </source>
</evidence>
<protein>
    <submittedName>
        <fullName evidence="1">Uncharacterized protein</fullName>
    </submittedName>
</protein>
<name>A0A6H1ZNU0_9ZZZZ</name>
<proteinExistence type="predicted"/>
<gene>
    <name evidence="1" type="ORF">TM448A01197_0012</name>
</gene>
<sequence length="82" mass="9162">MKLHVWRISYVVGQDSWMDSDGFKTFSPLPRLIVTDAIDLSKIALTLKRVEAYDEIKIISAEYIGDALDLAFQSVGMGLIKG</sequence>